<dbReference type="GO" id="GO:0004252">
    <property type="term" value="F:serine-type endopeptidase activity"/>
    <property type="evidence" value="ECO:0007669"/>
    <property type="project" value="UniProtKB-UniRule"/>
</dbReference>
<dbReference type="PANTHER" id="PTHR11757:SF19">
    <property type="entry name" value="PROLYL ENDOPEPTIDASE-LIKE"/>
    <property type="match status" value="1"/>
</dbReference>
<evidence type="ECO:0000259" key="9">
    <source>
        <dbReference type="Pfam" id="PF02897"/>
    </source>
</evidence>
<evidence type="ECO:0000256" key="5">
    <source>
        <dbReference type="ARBA" id="ARBA00022825"/>
    </source>
</evidence>
<evidence type="ECO:0000256" key="6">
    <source>
        <dbReference type="ARBA" id="ARBA00045448"/>
    </source>
</evidence>
<dbReference type="PANTHER" id="PTHR11757">
    <property type="entry name" value="PROTEASE FAMILY S9A OLIGOPEPTIDASE"/>
    <property type="match status" value="1"/>
</dbReference>
<proteinExistence type="inferred from homology"/>
<reference evidence="10 11" key="1">
    <citation type="submission" date="2017-08" db="EMBL/GenBank/DDBJ databases">
        <title>Acidophilic green algal genome provides insights into adaptation to an acidic environment.</title>
        <authorList>
            <person name="Hirooka S."/>
            <person name="Hirose Y."/>
            <person name="Kanesaki Y."/>
            <person name="Higuchi S."/>
            <person name="Fujiwara T."/>
            <person name="Onuma R."/>
            <person name="Era A."/>
            <person name="Ohbayashi R."/>
            <person name="Uzuka A."/>
            <person name="Nozaki H."/>
            <person name="Yoshikawa H."/>
            <person name="Miyagishima S.Y."/>
        </authorList>
    </citation>
    <scope>NUCLEOTIDE SEQUENCE [LARGE SCALE GENOMIC DNA]</scope>
    <source>
        <strain evidence="10 11">NIES-2499</strain>
    </source>
</reference>
<sequence>MNLARNVFVMKAILSIAALLSSSVALTCLTLARLISEKKRLKPLNGNEVWMTVQEREFVSAMIKQKIGYLFKGWSKPGNNDHKKRSVIVATMEKLKACAADLERQRLQSLQTPTAERCNQELEAHGDIRQDPYYWLRDDSRRSKAVLQHLQNENAYTMATLADTAELQEVLYLEMRARIQEADQSVPIRHGSYYYYTRTLEGEQYKVHCRRKVLSAAAESVEYQSMDTSSVEETILDENFQKEVGRHSFYLVGSVETSPNHELLAWSEDTTGNEHYTIRVKDVATNKEIMGPIHNTSGDIVWSGDNQHIFFVTKDSQERPHKVWRQMIGRESKSVLVFEETDDAFYVGIGKSRSEKIIFIDCGSAITSESRFINANQPLEPFNVIIPRENDVQYEVFHRGDYFYIILRDKQRPNSEILLLSLSSAGANERDLKILLPHSLDVKLEGLILSSQFLALFKRTGGLQQGCVFQLPSNGVAPAVLEGGADIEFQEPAYSLSPGSQGDFDSNILRLEYTSLTTPTSVIDLNMVTKARSIKKVQPVLGGFIKEEFVTERLWAESHDGMKVPVSIVYKKGLVKLEGSDPLLLNGYGSYEISNDPWFSANRLCLLERGFIFAVAHIRGGGEMGRSWYENGKYLNKKNTFLDFIACAEHLIKQKYTTPKRLAIEGRSAGGLLIGAVCNMRPDLFHSAILGVPFVDCLTTMLDDTIPLTVIEWEEWGNPQQKEFYDYMKSYSPMDNVQPGASYPHMLVTGGLHDPRVGYWEPAKLVARLRELTRPKNLLLLKMELGAGHFSVTGRFERLKEVAFEYAFLLKVSSMTEAPFSDSS</sequence>
<dbReference type="GO" id="GO:0006508">
    <property type="term" value="P:proteolysis"/>
    <property type="evidence" value="ECO:0007669"/>
    <property type="project" value="UniProtKB-KW"/>
</dbReference>
<dbReference type="PRINTS" id="PR00862">
    <property type="entry name" value="PROLIGOPTASE"/>
</dbReference>
<evidence type="ECO:0000256" key="4">
    <source>
        <dbReference type="ARBA" id="ARBA00022801"/>
    </source>
</evidence>
<comment type="similarity">
    <text evidence="2 7">Belongs to the peptidase S9A family.</text>
</comment>
<keyword evidence="11" id="KW-1185">Reference proteome</keyword>
<accession>A0A250X8U3</accession>
<dbReference type="OrthoDB" id="248387at2759"/>
<evidence type="ECO:0000256" key="2">
    <source>
        <dbReference type="ARBA" id="ARBA00005228"/>
    </source>
</evidence>
<evidence type="ECO:0000259" key="8">
    <source>
        <dbReference type="Pfam" id="PF00326"/>
    </source>
</evidence>
<keyword evidence="4 7" id="KW-0378">Hydrolase</keyword>
<keyword evidence="3 7" id="KW-0645">Protease</keyword>
<dbReference type="SUPFAM" id="SSF53474">
    <property type="entry name" value="alpha/beta-Hydrolases"/>
    <property type="match status" value="1"/>
</dbReference>
<feature type="domain" description="Peptidase S9 prolyl oligopeptidase catalytic" evidence="8">
    <location>
        <begin position="598"/>
        <end position="813"/>
    </location>
</feature>
<dbReference type="Gene3D" id="2.130.10.120">
    <property type="entry name" value="Prolyl oligopeptidase, N-terminal domain"/>
    <property type="match status" value="1"/>
</dbReference>
<dbReference type="InterPro" id="IPR029058">
    <property type="entry name" value="AB_hydrolase_fold"/>
</dbReference>
<name>A0A250X8U3_9CHLO</name>
<dbReference type="Pfam" id="PF02897">
    <property type="entry name" value="Peptidase_S9_N"/>
    <property type="match status" value="1"/>
</dbReference>
<gene>
    <name evidence="10" type="ORF">CEUSTIGMA_g6918.t1</name>
</gene>
<dbReference type="SUPFAM" id="SSF50993">
    <property type="entry name" value="Peptidase/esterase 'gauge' domain"/>
    <property type="match status" value="1"/>
</dbReference>
<dbReference type="InterPro" id="IPR051543">
    <property type="entry name" value="Serine_Peptidase_S9A"/>
</dbReference>
<comment type="catalytic activity">
    <reaction evidence="1">
        <text>Hydrolysis of Pro-|-Xaa &gt;&gt; Ala-|-Xaa in oligopeptides.</text>
        <dbReference type="EC" id="3.4.21.26"/>
    </reaction>
</comment>
<dbReference type="InterPro" id="IPR023302">
    <property type="entry name" value="Pept_S9A_N"/>
</dbReference>
<organism evidence="10 11">
    <name type="scientific">Chlamydomonas eustigma</name>
    <dbReference type="NCBI Taxonomy" id="1157962"/>
    <lineage>
        <taxon>Eukaryota</taxon>
        <taxon>Viridiplantae</taxon>
        <taxon>Chlorophyta</taxon>
        <taxon>core chlorophytes</taxon>
        <taxon>Chlorophyceae</taxon>
        <taxon>CS clade</taxon>
        <taxon>Chlamydomonadales</taxon>
        <taxon>Chlamydomonadaceae</taxon>
        <taxon>Chlamydomonas</taxon>
    </lineage>
</organism>
<dbReference type="EMBL" id="BEGY01000042">
    <property type="protein sequence ID" value="GAX79477.1"/>
    <property type="molecule type" value="Genomic_DNA"/>
</dbReference>
<keyword evidence="5 7" id="KW-0720">Serine protease</keyword>
<dbReference type="STRING" id="1157962.A0A250X8U3"/>
<dbReference type="InterPro" id="IPR002470">
    <property type="entry name" value="Peptidase_S9A"/>
</dbReference>
<dbReference type="AlphaFoldDB" id="A0A250X8U3"/>
<dbReference type="Gene3D" id="3.40.50.1820">
    <property type="entry name" value="alpha/beta hydrolase"/>
    <property type="match status" value="1"/>
</dbReference>
<dbReference type="FunFam" id="3.40.50.1820:FF:000005">
    <property type="entry name" value="Prolyl endopeptidase"/>
    <property type="match status" value="1"/>
</dbReference>
<evidence type="ECO:0000256" key="7">
    <source>
        <dbReference type="RuleBase" id="RU368024"/>
    </source>
</evidence>
<comment type="caution">
    <text evidence="10">The sequence shown here is derived from an EMBL/GenBank/DDBJ whole genome shotgun (WGS) entry which is preliminary data.</text>
</comment>
<dbReference type="Pfam" id="PF00326">
    <property type="entry name" value="Peptidase_S9"/>
    <property type="match status" value="1"/>
</dbReference>
<comment type="function">
    <text evidence="6">Serine peptidase whose precise substrate specificity remains unclear. Does not cleave peptides after a arginine or lysine residue. Regulates trans-Golgi network morphology and sorting by regulating the membrane binding of the AP-1 complex. May play a role in the regulation of synaptic vesicle exocytosis.</text>
</comment>
<feature type="domain" description="Peptidase S9A N-terminal" evidence="9">
    <location>
        <begin position="120"/>
        <end position="537"/>
    </location>
</feature>
<dbReference type="Proteomes" id="UP000232323">
    <property type="component" value="Unassembled WGS sequence"/>
</dbReference>
<dbReference type="EC" id="3.4.21.-" evidence="7"/>
<protein>
    <recommendedName>
        <fullName evidence="7">Prolyl endopeptidase</fullName>
        <ecNumber evidence="7">3.4.21.-</ecNumber>
    </recommendedName>
</protein>
<evidence type="ECO:0000256" key="3">
    <source>
        <dbReference type="ARBA" id="ARBA00022670"/>
    </source>
</evidence>
<evidence type="ECO:0000313" key="11">
    <source>
        <dbReference type="Proteomes" id="UP000232323"/>
    </source>
</evidence>
<evidence type="ECO:0000313" key="10">
    <source>
        <dbReference type="EMBL" id="GAX79477.1"/>
    </source>
</evidence>
<evidence type="ECO:0000256" key="1">
    <source>
        <dbReference type="ARBA" id="ARBA00001070"/>
    </source>
</evidence>
<dbReference type="InterPro" id="IPR001375">
    <property type="entry name" value="Peptidase_S9_cat"/>
</dbReference>